<protein>
    <submittedName>
        <fullName evidence="1">Uncharacterized protein</fullName>
    </submittedName>
</protein>
<dbReference type="EMBL" id="LBRB01000035">
    <property type="protein sequence ID" value="KKP87706.1"/>
    <property type="molecule type" value="Genomic_DNA"/>
</dbReference>
<organism evidence="1 2">
    <name type="scientific">Berkelbacteria bacterium GW2011_GWA2_35_9</name>
    <dbReference type="NCBI Taxonomy" id="1618333"/>
    <lineage>
        <taxon>Bacteria</taxon>
        <taxon>Candidatus Berkelbacteria</taxon>
    </lineage>
</organism>
<name>A0A0G0DG34_9BACT</name>
<evidence type="ECO:0000313" key="2">
    <source>
        <dbReference type="Proteomes" id="UP000034316"/>
    </source>
</evidence>
<sequence length="300" mass="35088">MKSYLFLSYPADSYFLAHVYEQLLAFELIKNNLVWKTGNIGNGYIFVEWNKKIDKNKILELIKIPDLDKSSLKKAQKIVAKETKNNLEFKPFFELCHFQVKTYNEIYATIEQKIDIYLMENFIQKLLVSSEIVIIYNDQYLVDTRKNIPLITKNKLYKMPFILSTPNKKIHQLVVATNAHSVLDGYVFSVFGNEIVKYFAKYFNSKISYLSVLDTNKTLFLTFSTDKDINVKKIESAIKILAPIGFQGPLITKDNIFSLNNHVFQYLDWQKVLPPQKIKRKMDTRPIYNFSYHNGTLSLN</sequence>
<dbReference type="Proteomes" id="UP000034316">
    <property type="component" value="Unassembled WGS sequence"/>
</dbReference>
<reference evidence="1 2" key="1">
    <citation type="journal article" date="2015" name="Nature">
        <title>rRNA introns, odd ribosomes, and small enigmatic genomes across a large radiation of phyla.</title>
        <authorList>
            <person name="Brown C.T."/>
            <person name="Hug L.A."/>
            <person name="Thomas B.C."/>
            <person name="Sharon I."/>
            <person name="Castelle C.J."/>
            <person name="Singh A."/>
            <person name="Wilkins M.J."/>
            <person name="Williams K.H."/>
            <person name="Banfield J.F."/>
        </authorList>
    </citation>
    <scope>NUCLEOTIDE SEQUENCE [LARGE SCALE GENOMIC DNA]</scope>
</reference>
<proteinExistence type="predicted"/>
<dbReference type="AlphaFoldDB" id="A0A0G0DG34"/>
<accession>A0A0G0DG34</accession>
<gene>
    <name evidence="1" type="ORF">UR93_C0035G0002</name>
</gene>
<evidence type="ECO:0000313" key="1">
    <source>
        <dbReference type="EMBL" id="KKP87706.1"/>
    </source>
</evidence>
<comment type="caution">
    <text evidence="1">The sequence shown here is derived from an EMBL/GenBank/DDBJ whole genome shotgun (WGS) entry which is preliminary data.</text>
</comment>